<proteinExistence type="inferred from homology"/>
<dbReference type="OrthoDB" id="9757901at2"/>
<dbReference type="InterPro" id="IPR036138">
    <property type="entry name" value="PBP_dimer_sf"/>
</dbReference>
<dbReference type="GO" id="GO:0008360">
    <property type="term" value="P:regulation of cell shape"/>
    <property type="evidence" value="ECO:0007669"/>
    <property type="project" value="UniProtKB-KW"/>
</dbReference>
<evidence type="ECO:0000256" key="4">
    <source>
        <dbReference type="ARBA" id="ARBA00022475"/>
    </source>
</evidence>
<feature type="region of interest" description="Disordered" evidence="11">
    <location>
        <begin position="981"/>
        <end position="1009"/>
    </location>
</feature>
<dbReference type="InterPro" id="IPR005311">
    <property type="entry name" value="PBP_dimer"/>
</dbReference>
<evidence type="ECO:0000313" key="14">
    <source>
        <dbReference type="EMBL" id="OPX49215.1"/>
    </source>
</evidence>
<dbReference type="GO" id="GO:0071555">
    <property type="term" value="P:cell wall organization"/>
    <property type="evidence" value="ECO:0007669"/>
    <property type="project" value="UniProtKB-KW"/>
</dbReference>
<evidence type="ECO:0000256" key="8">
    <source>
        <dbReference type="ARBA" id="ARBA00022989"/>
    </source>
</evidence>
<dbReference type="Gene3D" id="1.10.10.1230">
    <property type="entry name" value="Penicillin-binding protein, N-terminal non-catalytic domain, head sub-domain"/>
    <property type="match status" value="1"/>
</dbReference>
<dbReference type="PANTHER" id="PTHR30627">
    <property type="entry name" value="PEPTIDOGLYCAN D,D-TRANSPEPTIDASE"/>
    <property type="match status" value="1"/>
</dbReference>
<keyword evidence="9" id="KW-0472">Membrane</keyword>
<dbReference type="Gene3D" id="3.90.1310.10">
    <property type="entry name" value="Penicillin-binding protein 2a (Domain 2)"/>
    <property type="match status" value="2"/>
</dbReference>
<feature type="domain" description="Penicillin-binding protein dimerisation" evidence="13">
    <location>
        <begin position="60"/>
        <end position="380"/>
    </location>
</feature>
<organism evidence="14 15">
    <name type="scientific">Clostridium thermobutyricum DSM 4928</name>
    <dbReference type="NCBI Taxonomy" id="1121339"/>
    <lineage>
        <taxon>Bacteria</taxon>
        <taxon>Bacillati</taxon>
        <taxon>Bacillota</taxon>
        <taxon>Clostridia</taxon>
        <taxon>Eubacteriales</taxon>
        <taxon>Clostridiaceae</taxon>
        <taxon>Clostridium</taxon>
    </lineage>
</organism>
<evidence type="ECO:0000256" key="11">
    <source>
        <dbReference type="SAM" id="MobiDB-lite"/>
    </source>
</evidence>
<evidence type="ECO:0000256" key="2">
    <source>
        <dbReference type="ARBA" id="ARBA00004236"/>
    </source>
</evidence>
<keyword evidence="6" id="KW-0133">Cell shape</keyword>
<evidence type="ECO:0000256" key="9">
    <source>
        <dbReference type="ARBA" id="ARBA00023136"/>
    </source>
</evidence>
<protein>
    <submittedName>
        <fullName evidence="14">Penicillin-binding protein H</fullName>
    </submittedName>
</protein>
<dbReference type="GO" id="GO:0005886">
    <property type="term" value="C:plasma membrane"/>
    <property type="evidence" value="ECO:0007669"/>
    <property type="project" value="UniProtKB-SubCell"/>
</dbReference>
<evidence type="ECO:0000259" key="12">
    <source>
        <dbReference type="Pfam" id="PF00905"/>
    </source>
</evidence>
<evidence type="ECO:0000256" key="3">
    <source>
        <dbReference type="ARBA" id="ARBA00007171"/>
    </source>
</evidence>
<evidence type="ECO:0000313" key="15">
    <source>
        <dbReference type="Proteomes" id="UP000191448"/>
    </source>
</evidence>
<evidence type="ECO:0000256" key="5">
    <source>
        <dbReference type="ARBA" id="ARBA00022692"/>
    </source>
</evidence>
<dbReference type="GO" id="GO:0008658">
    <property type="term" value="F:penicillin binding"/>
    <property type="evidence" value="ECO:0007669"/>
    <property type="project" value="InterPro"/>
</dbReference>
<evidence type="ECO:0000256" key="7">
    <source>
        <dbReference type="ARBA" id="ARBA00022984"/>
    </source>
</evidence>
<evidence type="ECO:0000256" key="6">
    <source>
        <dbReference type="ARBA" id="ARBA00022960"/>
    </source>
</evidence>
<dbReference type="SUPFAM" id="SSF56519">
    <property type="entry name" value="Penicillin binding protein dimerisation domain"/>
    <property type="match status" value="1"/>
</dbReference>
<dbReference type="Gene3D" id="3.40.710.10">
    <property type="entry name" value="DD-peptidase/beta-lactamase superfamily"/>
    <property type="match status" value="2"/>
</dbReference>
<comment type="similarity">
    <text evidence="3">Belongs to the transpeptidase family.</text>
</comment>
<accession>A0A1V4SXD9</accession>
<dbReference type="InterPro" id="IPR012338">
    <property type="entry name" value="Beta-lactam/transpept-like"/>
</dbReference>
<comment type="caution">
    <text evidence="14">The sequence shown here is derived from an EMBL/GenBank/DDBJ whole genome shotgun (WGS) entry which is preliminary data.</text>
</comment>
<keyword evidence="4" id="KW-1003">Cell membrane</keyword>
<dbReference type="GO" id="GO:0009252">
    <property type="term" value="P:peptidoglycan biosynthetic process"/>
    <property type="evidence" value="ECO:0007669"/>
    <property type="project" value="UniProtKB-KW"/>
</dbReference>
<evidence type="ECO:0000256" key="1">
    <source>
        <dbReference type="ARBA" id="ARBA00004167"/>
    </source>
</evidence>
<dbReference type="RefSeq" id="WP_080022254.1">
    <property type="nucleotide sequence ID" value="NZ_LTAY01000026.1"/>
</dbReference>
<dbReference type="AlphaFoldDB" id="A0A1V4SXD9"/>
<dbReference type="InterPro" id="IPR001460">
    <property type="entry name" value="PCN-bd_Tpept"/>
</dbReference>
<keyword evidence="7" id="KW-0573">Peptidoglycan synthesis</keyword>
<evidence type="ECO:0000256" key="10">
    <source>
        <dbReference type="ARBA" id="ARBA00023316"/>
    </source>
</evidence>
<gene>
    <name evidence="14" type="primary">pbpH_2</name>
    <name evidence="14" type="ORF">CLTHE_09700</name>
</gene>
<reference evidence="14 15" key="1">
    <citation type="submission" date="2016-02" db="EMBL/GenBank/DDBJ databases">
        <title>Genome sequence of Clostridium thermobutyricum DSM 4928.</title>
        <authorList>
            <person name="Poehlein A."/>
            <person name="Daniel R."/>
        </authorList>
    </citation>
    <scope>NUCLEOTIDE SEQUENCE [LARGE SCALE GENOMIC DNA]</scope>
    <source>
        <strain evidence="14 15">DSM 4928</strain>
    </source>
</reference>
<dbReference type="EMBL" id="LTAY01000026">
    <property type="protein sequence ID" value="OPX49215.1"/>
    <property type="molecule type" value="Genomic_DNA"/>
</dbReference>
<dbReference type="PANTHER" id="PTHR30627:SF2">
    <property type="entry name" value="PEPTIDOGLYCAN D,D-TRANSPEPTIDASE MRDA"/>
    <property type="match status" value="1"/>
</dbReference>
<dbReference type="Pfam" id="PF03717">
    <property type="entry name" value="PBP_dimer"/>
    <property type="match status" value="1"/>
</dbReference>
<feature type="domain" description="Penicillin-binding protein transpeptidase" evidence="12">
    <location>
        <begin position="433"/>
        <end position="662"/>
    </location>
</feature>
<keyword evidence="5" id="KW-0812">Transmembrane</keyword>
<dbReference type="GO" id="GO:0071972">
    <property type="term" value="F:peptidoglycan L,D-transpeptidase activity"/>
    <property type="evidence" value="ECO:0007669"/>
    <property type="project" value="TreeGrafter"/>
</dbReference>
<name>A0A1V4SXD9_9CLOT</name>
<feature type="domain" description="Penicillin-binding protein transpeptidase" evidence="12">
    <location>
        <begin position="792"/>
        <end position="954"/>
    </location>
</feature>
<dbReference type="InterPro" id="IPR050515">
    <property type="entry name" value="Beta-lactam/transpept"/>
</dbReference>
<sequence length="1009" mass="113584">MIVNKPKKQRKLMSRYTMMKLIMGGVFTVIAARLVYLQVYKHNYYSDKAKANAIRFMDEKTPRGEILDNEGNILATNKQTYILKYTTPTEGKFNFYDTMNLVFKILEENDETLLNDMLLKINDNGEAYFEFKNSSVENQEFEKIRFLKDRGMNDYFRKRDFPDEEGDLEEDQLKQIDEELKKVTPQEALEYLVKSYNLIDIVDPKPIKKEGNLSKEEKAEYKKEVSDYETRRKNYNKMPGAELLDIIKVQYPIQELKKYLIVKDAIRIQSFKNYRSVVIANNIKKETAFTIYQKLNELPGIDVDMQPVRYYPYNNLGSAVLGYVSQIDSSLKSSYELRGYDASTDLIGKSGIEASYEDTLKGTKGGKTVTVNSEGRETEELFKLESYPGNNVHLNINKDIQYATQQALEDSIKKVQSSTVDSQGNTFKNATRGFALVAEVNTGKILAMASYPDFDPNIFAIPGQLSSKQVQEYFAPDLEEYGKQIVKLPGVTKTVDELFPKDKNGNREDKYDLYPKPFYNYATLGTLPPGSIFKPLTAVAGLEEGVISPSEYIMANGKFNNRPEVFGSGFAPACWIHANGGSHGATNVQKALEVSCNVYFYETAYRLYAKTMNENKNLPFEEAKKLALDSIAEWAWKFGLGTDPNSNGNPSTGIEIEESTIGQTYNFKTNKESIINFAKFELNDYLSNGTYNNGERYVPFDFAANLSDSPELEKAKQQLKQKITERLEIVGTGEEGMGYDKFLNYILPDIKKIMEISPKYKANLNSYNGSTTIEEQSKKVAKVITQFTVSDKPGGIMSPAQLIFSSIGQGINQYSPLQLMSYITTLANGGTRYSLNLVDKVTTPDGKVIEQVEPKILSQIKLKESTLTAVKEGMRRANDADQGTAAGTFNSFPIPSAGKTGTADYNNNQREFGRSPYATYVSFAPVDKPEIAFVGAIYDGGHGSYTAPVAKAAYEAYFKEKIMKEFPGYAQSSESFKKYVLNAPKDNKDGDDNTSKENDTSAKKEEKNN</sequence>
<keyword evidence="10" id="KW-0961">Cell wall biogenesis/degradation</keyword>
<dbReference type="SUPFAM" id="SSF56601">
    <property type="entry name" value="beta-lactamase/transpeptidase-like"/>
    <property type="match status" value="1"/>
</dbReference>
<comment type="subcellular location">
    <subcellularLocation>
        <location evidence="2">Cell membrane</location>
    </subcellularLocation>
    <subcellularLocation>
        <location evidence="1">Membrane</location>
        <topology evidence="1">Single-pass membrane protein</topology>
    </subcellularLocation>
</comment>
<dbReference type="Pfam" id="PF00905">
    <property type="entry name" value="Transpeptidase"/>
    <property type="match status" value="2"/>
</dbReference>
<keyword evidence="8" id="KW-1133">Transmembrane helix</keyword>
<evidence type="ECO:0000259" key="13">
    <source>
        <dbReference type="Pfam" id="PF03717"/>
    </source>
</evidence>
<dbReference type="Proteomes" id="UP000191448">
    <property type="component" value="Unassembled WGS sequence"/>
</dbReference>
<feature type="compositionally biased region" description="Basic and acidic residues" evidence="11">
    <location>
        <begin position="985"/>
        <end position="1009"/>
    </location>
</feature>